<dbReference type="InterPro" id="IPR007704">
    <property type="entry name" value="PIG-M"/>
</dbReference>
<keyword evidence="10 13" id="KW-0472">Membrane</keyword>
<feature type="transmembrane region" description="Helical" evidence="13">
    <location>
        <begin position="152"/>
        <end position="180"/>
    </location>
</feature>
<keyword evidence="7 13" id="KW-0812">Transmembrane</keyword>
<comment type="function">
    <text evidence="11 13">Catalytic subunit of the glycosylphosphatidylinositol-mannosyltransferase I complex which catalyzes the transfer of the first mannose, via an alpha-1,4 bond from a dolichol-phosphate-mannose (Dol-P-Man) to the glucosaminyl acyl phosphatidylinositol (GlcN-(acyl)PI) intermediate to generate alpha-D-Man-(1-&gt;4)-alpha-D-GlcN-(1-&gt;6)-(1-radyl,2-acyl-sn-glycero-3-phospho)-2-acyl-inositol and participates in the sixth step of the glycosylphosphatidylinositol-anchor biosynthesis.</text>
</comment>
<feature type="transmembrane region" description="Helical" evidence="13">
    <location>
        <begin position="365"/>
        <end position="387"/>
    </location>
</feature>
<reference evidence="15" key="1">
    <citation type="submission" date="2021-01" db="UniProtKB">
        <authorList>
            <consortium name="EnsemblMetazoa"/>
        </authorList>
    </citation>
    <scope>IDENTIFICATION</scope>
</reference>
<dbReference type="UniPathway" id="UPA00196"/>
<feature type="transmembrane region" description="Helical" evidence="13">
    <location>
        <begin position="200"/>
        <end position="218"/>
    </location>
</feature>
<evidence type="ECO:0000313" key="15">
    <source>
        <dbReference type="EnsemblMetazoa" id="XP_022660004"/>
    </source>
</evidence>
<dbReference type="AlphaFoldDB" id="A0A7M7K1G6"/>
<evidence type="ECO:0000256" key="1">
    <source>
        <dbReference type="ARBA" id="ARBA00004477"/>
    </source>
</evidence>
<evidence type="ECO:0000256" key="7">
    <source>
        <dbReference type="ARBA" id="ARBA00022692"/>
    </source>
</evidence>
<accession>A0A7M7K1G6</accession>
<dbReference type="GeneID" id="111249853"/>
<feature type="chain" id="PRO_5029566473" description="GPI alpha-1,4-mannosyltransferase I, catalytic subunit" evidence="14">
    <location>
        <begin position="19"/>
        <end position="406"/>
    </location>
</feature>
<evidence type="ECO:0000256" key="6">
    <source>
        <dbReference type="ARBA" id="ARBA00022679"/>
    </source>
</evidence>
<dbReference type="RefSeq" id="XP_022660004.1">
    <property type="nucleotide sequence ID" value="XM_022804269.1"/>
</dbReference>
<keyword evidence="8 13" id="KW-0256">Endoplasmic reticulum</keyword>
<feature type="transmembrane region" description="Helical" evidence="13">
    <location>
        <begin position="263"/>
        <end position="281"/>
    </location>
</feature>
<dbReference type="EC" id="2.4.1.-" evidence="13"/>
<comment type="similarity">
    <text evidence="3 13">Belongs to the PIGM family.</text>
</comment>
<evidence type="ECO:0000256" key="2">
    <source>
        <dbReference type="ARBA" id="ARBA00004687"/>
    </source>
</evidence>
<evidence type="ECO:0000256" key="10">
    <source>
        <dbReference type="ARBA" id="ARBA00023136"/>
    </source>
</evidence>
<keyword evidence="9 13" id="KW-1133">Transmembrane helix</keyword>
<dbReference type="PANTHER" id="PTHR12886:SF0">
    <property type="entry name" value="GPI MANNOSYLTRANSFERASE 1"/>
    <property type="match status" value="1"/>
</dbReference>
<evidence type="ECO:0000256" key="14">
    <source>
        <dbReference type="SAM" id="SignalP"/>
    </source>
</evidence>
<dbReference type="KEGG" id="vde:111249853"/>
<keyword evidence="5 13" id="KW-0328">Glycosyltransferase</keyword>
<keyword evidence="16" id="KW-1185">Reference proteome</keyword>
<dbReference type="CTD" id="37470"/>
<dbReference type="GO" id="GO:1990529">
    <property type="term" value="C:glycosylphosphatidylinositol-mannosyltransferase I complex"/>
    <property type="evidence" value="ECO:0007669"/>
    <property type="project" value="TreeGrafter"/>
</dbReference>
<feature type="signal peptide" evidence="14">
    <location>
        <begin position="1"/>
        <end position="18"/>
    </location>
</feature>
<evidence type="ECO:0000256" key="3">
    <source>
        <dbReference type="ARBA" id="ARBA00011071"/>
    </source>
</evidence>
<keyword evidence="14" id="KW-0732">Signal</keyword>
<evidence type="ECO:0000256" key="5">
    <source>
        <dbReference type="ARBA" id="ARBA00022676"/>
    </source>
</evidence>
<proteinExistence type="inferred from homology"/>
<dbReference type="GO" id="GO:0006506">
    <property type="term" value="P:GPI anchor biosynthetic process"/>
    <property type="evidence" value="ECO:0007669"/>
    <property type="project" value="UniProtKB-UniPathway"/>
</dbReference>
<comment type="subcellular location">
    <subcellularLocation>
        <location evidence="1 13">Endoplasmic reticulum membrane</location>
        <topology evidence="1 13">Multi-pass membrane protein</topology>
    </subcellularLocation>
</comment>
<evidence type="ECO:0000256" key="12">
    <source>
        <dbReference type="ARBA" id="ARBA00093608"/>
    </source>
</evidence>
<name>A0A7M7K1G6_VARDE</name>
<evidence type="ECO:0000256" key="4">
    <source>
        <dbReference type="ARBA" id="ARBA00022502"/>
    </source>
</evidence>
<evidence type="ECO:0000256" key="8">
    <source>
        <dbReference type="ARBA" id="ARBA00022824"/>
    </source>
</evidence>
<keyword evidence="6 13" id="KW-0808">Transferase</keyword>
<dbReference type="GO" id="GO:0051751">
    <property type="term" value="F:alpha-1,4-mannosyltransferase activity"/>
    <property type="evidence" value="ECO:0007669"/>
    <property type="project" value="InterPro"/>
</dbReference>
<comment type="caution">
    <text evidence="13">Lacks conserved residue(s) required for the propagation of feature annotation.</text>
</comment>
<feature type="transmembrane region" description="Helical" evidence="13">
    <location>
        <begin position="74"/>
        <end position="96"/>
    </location>
</feature>
<dbReference type="Pfam" id="PF05007">
    <property type="entry name" value="Mannosyl_trans"/>
    <property type="match status" value="1"/>
</dbReference>
<evidence type="ECO:0000256" key="9">
    <source>
        <dbReference type="ARBA" id="ARBA00022989"/>
    </source>
</evidence>
<dbReference type="InParanoid" id="A0A7M7K1G6"/>
<evidence type="ECO:0000256" key="11">
    <source>
        <dbReference type="ARBA" id="ARBA00093408"/>
    </source>
</evidence>
<dbReference type="PANTHER" id="PTHR12886">
    <property type="entry name" value="PIG-M MANNOSYLTRANSFERASE"/>
    <property type="match status" value="1"/>
</dbReference>
<sequence>MSVWKHFVIGLAVRLVLCLYSEYHDSAFTIKYTDIDYQVFTDGAEHVLKGASPYDRDTYRYTPLVAYIVLPNVLYHPICGKLLFSIADVAVGWFVYQMVAFDKNRRRTNAPIAAAVWLYNPFTVAISSRGSFEPVQCCLVHLSLWLALKRKYLLCGIVWGFSVHMKMYTIIYGLAFYIWANVYTSASELRDMIIPNGSRIFFGLGALLGFGLPTGYFYNEYGYKFLYETLLYHLQREDIQHNFSPMFYPLRILSESPSYENNLIKMALSISVTIVQFVLVIRTSFRYAGSHLSFALFTQTCYFVIFNKVATSQYFTWYLCLLPLVLHRLAFSPLAWAFIFVAWIGAQAQWLLQAYYFEFEQRDNLFNVFIASIIYVVSHATLLWALVRRYDATIAKEAILSKIKRK</sequence>
<evidence type="ECO:0000256" key="13">
    <source>
        <dbReference type="RuleBase" id="RU365064"/>
    </source>
</evidence>
<dbReference type="FunCoup" id="A0A7M7K1G6">
    <property type="interactions" value="1201"/>
</dbReference>
<evidence type="ECO:0000313" key="16">
    <source>
        <dbReference type="Proteomes" id="UP000594260"/>
    </source>
</evidence>
<comment type="pathway">
    <text evidence="2 13">Glycolipid biosynthesis; glycosylphosphatidylinositol-anchor biosynthesis.</text>
</comment>
<feature type="transmembrane region" description="Helical" evidence="13">
    <location>
        <begin position="317"/>
        <end position="345"/>
    </location>
</feature>
<dbReference type="OMA" id="MLWFIGQ"/>
<dbReference type="EnsemblMetazoa" id="XM_022804269">
    <property type="protein sequence ID" value="XP_022660004"/>
    <property type="gene ID" value="LOC111249853"/>
</dbReference>
<dbReference type="Proteomes" id="UP000594260">
    <property type="component" value="Unplaced"/>
</dbReference>
<organism evidence="15 16">
    <name type="scientific">Varroa destructor</name>
    <name type="common">Honeybee mite</name>
    <dbReference type="NCBI Taxonomy" id="109461"/>
    <lineage>
        <taxon>Eukaryota</taxon>
        <taxon>Metazoa</taxon>
        <taxon>Ecdysozoa</taxon>
        <taxon>Arthropoda</taxon>
        <taxon>Chelicerata</taxon>
        <taxon>Arachnida</taxon>
        <taxon>Acari</taxon>
        <taxon>Parasitiformes</taxon>
        <taxon>Mesostigmata</taxon>
        <taxon>Gamasina</taxon>
        <taxon>Dermanyssoidea</taxon>
        <taxon>Varroidae</taxon>
        <taxon>Varroa</taxon>
    </lineage>
</organism>
<protein>
    <recommendedName>
        <fullName evidence="12 13">GPI alpha-1,4-mannosyltransferase I, catalytic subunit</fullName>
        <ecNumber evidence="13">2.4.1.-</ecNumber>
    </recommendedName>
    <alternativeName>
        <fullName evidence="13">GPI mannosyltransferase I</fullName>
    </alternativeName>
</protein>
<keyword evidence="4 13" id="KW-0337">GPI-anchor biosynthesis</keyword>
<dbReference type="GO" id="GO:0004376">
    <property type="term" value="F:GPI mannosyltransferase activity"/>
    <property type="evidence" value="ECO:0007669"/>
    <property type="project" value="InterPro"/>
</dbReference>
<dbReference type="OrthoDB" id="3821113at2759"/>
<dbReference type="GO" id="GO:0005789">
    <property type="term" value="C:endoplasmic reticulum membrane"/>
    <property type="evidence" value="ECO:0007669"/>
    <property type="project" value="UniProtKB-SubCell"/>
</dbReference>